<dbReference type="AlphaFoldDB" id="A0A653CEK8"/>
<reference evidence="4 5" key="1">
    <citation type="submission" date="2019-01" db="EMBL/GenBank/DDBJ databases">
        <authorList>
            <person name="Sayadi A."/>
        </authorList>
    </citation>
    <scope>NUCLEOTIDE SEQUENCE [LARGE SCALE GENOMIC DNA]</scope>
</reference>
<dbReference type="GO" id="GO:0006633">
    <property type="term" value="P:fatty acid biosynthetic process"/>
    <property type="evidence" value="ECO:0007669"/>
    <property type="project" value="InterPro"/>
</dbReference>
<dbReference type="PANTHER" id="PTHR43775:SF23">
    <property type="entry name" value="FATTY ACID SYNTHASE 3"/>
    <property type="match status" value="1"/>
</dbReference>
<dbReference type="GO" id="GO:0004312">
    <property type="term" value="F:fatty acid synthase activity"/>
    <property type="evidence" value="ECO:0007669"/>
    <property type="project" value="TreeGrafter"/>
</dbReference>
<dbReference type="PROSITE" id="PS00606">
    <property type="entry name" value="KS3_1"/>
    <property type="match status" value="1"/>
</dbReference>
<protein>
    <recommendedName>
        <fullName evidence="3">Ketosynthase family 3 (KS3) domain-containing protein</fullName>
    </recommendedName>
</protein>
<dbReference type="Pfam" id="PF16197">
    <property type="entry name" value="KAsynt_C_assoc"/>
    <property type="match status" value="1"/>
</dbReference>
<name>A0A653CEK8_CALMS</name>
<dbReference type="SUPFAM" id="SSF53901">
    <property type="entry name" value="Thiolase-like"/>
    <property type="match status" value="1"/>
</dbReference>
<dbReference type="Gene3D" id="3.40.366.10">
    <property type="entry name" value="Malonyl-Coenzyme A Acyl Carrier Protein, domain 2"/>
    <property type="match status" value="1"/>
</dbReference>
<feature type="non-terminal residue" evidence="4">
    <location>
        <position position="691"/>
    </location>
</feature>
<dbReference type="Gene3D" id="3.40.47.10">
    <property type="match status" value="1"/>
</dbReference>
<proteinExistence type="predicted"/>
<dbReference type="EMBL" id="CAACVG010007626">
    <property type="protein sequence ID" value="VEN46341.1"/>
    <property type="molecule type" value="Genomic_DNA"/>
</dbReference>
<dbReference type="Pfam" id="PF00109">
    <property type="entry name" value="ketoacyl-synt"/>
    <property type="match status" value="1"/>
</dbReference>
<evidence type="ECO:0000256" key="2">
    <source>
        <dbReference type="SAM" id="MobiDB-lite"/>
    </source>
</evidence>
<dbReference type="SMART" id="SM00825">
    <property type="entry name" value="PKS_KS"/>
    <property type="match status" value="1"/>
</dbReference>
<dbReference type="GO" id="GO:0004315">
    <property type="term" value="F:3-oxoacyl-[acyl-carrier-protein] synthase activity"/>
    <property type="evidence" value="ECO:0007669"/>
    <property type="project" value="InterPro"/>
</dbReference>
<dbReference type="InterPro" id="IPR018201">
    <property type="entry name" value="Ketoacyl_synth_AS"/>
</dbReference>
<feature type="domain" description="Ketosynthase family 3 (KS3)" evidence="3">
    <location>
        <begin position="22"/>
        <end position="426"/>
    </location>
</feature>
<feature type="region of interest" description="Disordered" evidence="2">
    <location>
        <begin position="1"/>
        <end position="21"/>
    </location>
</feature>
<sequence>MPVLERTHNLKGGRAMSSPGPGEEVVISGFSGAFAGSSNIQELLDNLQNKVDMTKMPLRWDYYHPDIPPTGGNMKTDLKRFDAGFFGWHERLANNSDPLIRLAVEKAVEAVMDAGLHPEDLQAQRCGVFVGACFSESESDAYYINMQPEFPLIGYIRNQIAHRISYYLKLKGPSFSADTACSSSSSVFEIAFSAIRSGAVDSAIVAGVNVNINPRVTLQFSWMGPLSKDATSRPFDKNNNGYVRAETASALLLQKYGDAKRIYGHTIYSKANTDGHKEQGITYPSLESQKLLLEEFYEDCGVSLDQLGYMEAHGTGTAIGDPVECGAIDEAITKHRKRPLLIGSVKSNIGHAEGASGMGALAKVILALETGVIPPNINFTEPNPKIPALIEGRLQVVVEPTQLPTDYTCISSFGFGGSNCHTLLRRNSKTKINGGMPADNIPRLVCVSGRETESVNELLQLFRDNKLDVEYVRLLHDIFRKNIQSHLYRGYSITTKSGELHRQLGYLKKCTSLHLAFGEFTNWYDVNTKLMQLSPFADSMQRCQNYLSKKVNLSDFTDISRSHKYQVIGNVIVQIGIIDLFKAIKLKLNKNYGYCYGELLAMYVEGKLIREQVLDCAIFLNNLLNSHETLSNGTEEPRLTNGDRFTNGNSYYKTYAERLDAALKNNKVLSRYMSSNNVTVQGVPFWAPLYL</sequence>
<evidence type="ECO:0000256" key="1">
    <source>
        <dbReference type="ARBA" id="ARBA00022679"/>
    </source>
</evidence>
<dbReference type="InterPro" id="IPR020841">
    <property type="entry name" value="PKS_Beta-ketoAc_synthase_dom"/>
</dbReference>
<dbReference type="Gene3D" id="3.30.70.3290">
    <property type="match status" value="1"/>
</dbReference>
<accession>A0A653CEK8</accession>
<dbReference type="PROSITE" id="PS52004">
    <property type="entry name" value="KS3_2"/>
    <property type="match status" value="1"/>
</dbReference>
<dbReference type="InterPro" id="IPR032821">
    <property type="entry name" value="PKS_assoc"/>
</dbReference>
<dbReference type="InterPro" id="IPR050091">
    <property type="entry name" value="PKS_NRPS_Biosynth_Enz"/>
</dbReference>
<keyword evidence="1" id="KW-0808">Transferase</keyword>
<gene>
    <name evidence="4" type="ORF">CALMAC_LOCUS8471</name>
</gene>
<dbReference type="CDD" id="cd00833">
    <property type="entry name" value="PKS"/>
    <property type="match status" value="1"/>
</dbReference>
<dbReference type="InterPro" id="IPR014031">
    <property type="entry name" value="Ketoacyl_synth_C"/>
</dbReference>
<dbReference type="InterPro" id="IPR001227">
    <property type="entry name" value="Ac_transferase_dom_sf"/>
</dbReference>
<dbReference type="OrthoDB" id="329835at2759"/>
<keyword evidence="5" id="KW-1185">Reference proteome</keyword>
<dbReference type="InterPro" id="IPR014030">
    <property type="entry name" value="Ketoacyl_synth_N"/>
</dbReference>
<dbReference type="PANTHER" id="PTHR43775">
    <property type="entry name" value="FATTY ACID SYNTHASE"/>
    <property type="match status" value="1"/>
</dbReference>
<dbReference type="Proteomes" id="UP000410492">
    <property type="component" value="Unassembled WGS sequence"/>
</dbReference>
<dbReference type="InterPro" id="IPR016039">
    <property type="entry name" value="Thiolase-like"/>
</dbReference>
<organism evidence="4 5">
    <name type="scientific">Callosobruchus maculatus</name>
    <name type="common">Southern cowpea weevil</name>
    <name type="synonym">Pulse bruchid</name>
    <dbReference type="NCBI Taxonomy" id="64391"/>
    <lineage>
        <taxon>Eukaryota</taxon>
        <taxon>Metazoa</taxon>
        <taxon>Ecdysozoa</taxon>
        <taxon>Arthropoda</taxon>
        <taxon>Hexapoda</taxon>
        <taxon>Insecta</taxon>
        <taxon>Pterygota</taxon>
        <taxon>Neoptera</taxon>
        <taxon>Endopterygota</taxon>
        <taxon>Coleoptera</taxon>
        <taxon>Polyphaga</taxon>
        <taxon>Cucujiformia</taxon>
        <taxon>Chrysomeloidea</taxon>
        <taxon>Chrysomelidae</taxon>
        <taxon>Bruchinae</taxon>
        <taxon>Bruchini</taxon>
        <taxon>Callosobruchus</taxon>
    </lineage>
</organism>
<evidence type="ECO:0000259" key="3">
    <source>
        <dbReference type="PROSITE" id="PS52004"/>
    </source>
</evidence>
<evidence type="ECO:0000313" key="5">
    <source>
        <dbReference type="Proteomes" id="UP000410492"/>
    </source>
</evidence>
<evidence type="ECO:0000313" key="4">
    <source>
        <dbReference type="EMBL" id="VEN46341.1"/>
    </source>
</evidence>
<dbReference type="Pfam" id="PF02801">
    <property type="entry name" value="Ketoacyl-synt_C"/>
    <property type="match status" value="1"/>
</dbReference>